<dbReference type="Pfam" id="PF02001">
    <property type="entry name" value="DUF134"/>
    <property type="match status" value="1"/>
</dbReference>
<dbReference type="SUPFAM" id="SSF88659">
    <property type="entry name" value="Sigma3 and sigma4 domains of RNA polymerase sigma factors"/>
    <property type="match status" value="1"/>
</dbReference>
<organism evidence="3 4">
    <name type="scientific">Methanogenium marinum</name>
    <dbReference type="NCBI Taxonomy" id="348610"/>
    <lineage>
        <taxon>Archaea</taxon>
        <taxon>Methanobacteriati</taxon>
        <taxon>Methanobacteriota</taxon>
        <taxon>Stenosarchaea group</taxon>
        <taxon>Methanomicrobia</taxon>
        <taxon>Methanomicrobiales</taxon>
        <taxon>Methanomicrobiaceae</taxon>
        <taxon>Methanogenium</taxon>
    </lineage>
</organism>
<dbReference type="InterPro" id="IPR013324">
    <property type="entry name" value="RNA_pol_sigma_r3/r4-like"/>
</dbReference>
<dbReference type="InterPro" id="IPR002852">
    <property type="entry name" value="UPF0251"/>
</dbReference>
<proteinExistence type="inferred from homology"/>
<dbReference type="InterPro" id="IPR036388">
    <property type="entry name" value="WH-like_DNA-bd_sf"/>
</dbReference>
<dbReference type="AlphaFoldDB" id="A0A9Q4KSC8"/>
<reference evidence="3" key="1">
    <citation type="submission" date="2022-01" db="EMBL/GenBank/DDBJ databases">
        <title>Draft genome of Methanogenium marinum DSM 15558.</title>
        <authorList>
            <person name="Chen S.-C."/>
            <person name="You Y.-T."/>
        </authorList>
    </citation>
    <scope>NUCLEOTIDE SEQUENCE</scope>
    <source>
        <strain evidence="3">DSM 15558</strain>
    </source>
</reference>
<dbReference type="Gene3D" id="1.10.10.10">
    <property type="entry name" value="Winged helix-like DNA-binding domain superfamily/Winged helix DNA-binding domain"/>
    <property type="match status" value="1"/>
</dbReference>
<evidence type="ECO:0000313" key="4">
    <source>
        <dbReference type="Proteomes" id="UP001143747"/>
    </source>
</evidence>
<dbReference type="Proteomes" id="UP001143747">
    <property type="component" value="Unassembled WGS sequence"/>
</dbReference>
<sequence length="127" mass="14252">MSYGGGGGNRRRGRPRRARIIETEGMWRCYAPCCGRGQHPRETVTLLPEELEAFRLVDCEGLDQESAAERMHVSRRTLWRDIHTARSKVADALSEGKIIAIQDCGRTDQDVCILSEQEDGNLPQPEG</sequence>
<dbReference type="EMBL" id="JAKELO010000002">
    <property type="protein sequence ID" value="MDE4907651.1"/>
    <property type="molecule type" value="Genomic_DNA"/>
</dbReference>
<comment type="similarity">
    <text evidence="1 2">Belongs to the UPF0251 family.</text>
</comment>
<dbReference type="RefSeq" id="WP_274924299.1">
    <property type="nucleotide sequence ID" value="NZ_JAKELO010000002.1"/>
</dbReference>
<dbReference type="HAMAP" id="MF_00674">
    <property type="entry name" value="UPF0251"/>
    <property type="match status" value="1"/>
</dbReference>
<protein>
    <recommendedName>
        <fullName evidence="2">UPF0251 protein L0665_03370</fullName>
    </recommendedName>
</protein>
<evidence type="ECO:0000256" key="1">
    <source>
        <dbReference type="ARBA" id="ARBA00009350"/>
    </source>
</evidence>
<comment type="caution">
    <text evidence="3">The sequence shown here is derived from an EMBL/GenBank/DDBJ whole genome shotgun (WGS) entry which is preliminary data.</text>
</comment>
<keyword evidence="4" id="KW-1185">Reference proteome</keyword>
<accession>A0A9Q4KSC8</accession>
<gene>
    <name evidence="3" type="ORF">L0665_03370</name>
</gene>
<dbReference type="PANTHER" id="PTHR37478:SF2">
    <property type="entry name" value="UPF0251 PROTEIN TK0562"/>
    <property type="match status" value="1"/>
</dbReference>
<evidence type="ECO:0000313" key="3">
    <source>
        <dbReference type="EMBL" id="MDE4907651.1"/>
    </source>
</evidence>
<name>A0A9Q4KSC8_9EURY</name>
<evidence type="ECO:0000256" key="2">
    <source>
        <dbReference type="HAMAP-Rule" id="MF_00674"/>
    </source>
</evidence>
<dbReference type="PANTHER" id="PTHR37478">
    <property type="match status" value="1"/>
</dbReference>